<organism evidence="2 3">
    <name type="scientific">Mycena venus</name>
    <dbReference type="NCBI Taxonomy" id="2733690"/>
    <lineage>
        <taxon>Eukaryota</taxon>
        <taxon>Fungi</taxon>
        <taxon>Dikarya</taxon>
        <taxon>Basidiomycota</taxon>
        <taxon>Agaricomycotina</taxon>
        <taxon>Agaricomycetes</taxon>
        <taxon>Agaricomycetidae</taxon>
        <taxon>Agaricales</taxon>
        <taxon>Marasmiineae</taxon>
        <taxon>Mycenaceae</taxon>
        <taxon>Mycena</taxon>
    </lineage>
</organism>
<keyword evidence="1" id="KW-0812">Transmembrane</keyword>
<dbReference type="EMBL" id="JACAZI010000039">
    <property type="protein sequence ID" value="KAF7326843.1"/>
    <property type="molecule type" value="Genomic_DNA"/>
</dbReference>
<name>A0A8H6TZ94_9AGAR</name>
<sequence length="300" mass="33436">MTTLISCRDMATAVTYFQNYHSLEPDPKLGSPDQRTIALLHRLNIIVFTGAAAFLDIVLLIRRFTPRSQTLTVIPAEFHILDQLHSHYVGLIGSAERAHGSCAKYLLCCRRALSSVAINSCTSSNGTTELERALEEFKGLCSEVRTSVDEVIDCWDETANILSNRDGTRLPILWQVLSSLAPDFTPITRQALPVEFPSLREKGVRNLLQFSDAYGGLEAIITQMDAVMVYTNDPGGTVEVRRNLKIALLALVQLQYEFRRYKIGLFIAKGDWRLSLGDLLVDRLLAVKKDRSPRATTPPG</sequence>
<dbReference type="OrthoDB" id="3026690at2759"/>
<reference evidence="2" key="1">
    <citation type="submission" date="2020-05" db="EMBL/GenBank/DDBJ databases">
        <title>Mycena genomes resolve the evolution of fungal bioluminescence.</title>
        <authorList>
            <person name="Tsai I.J."/>
        </authorList>
    </citation>
    <scope>NUCLEOTIDE SEQUENCE</scope>
    <source>
        <strain evidence="2">CCC161011</strain>
    </source>
</reference>
<gene>
    <name evidence="2" type="ORF">MVEN_02578100</name>
</gene>
<keyword evidence="1" id="KW-1133">Transmembrane helix</keyword>
<evidence type="ECO:0000313" key="2">
    <source>
        <dbReference type="EMBL" id="KAF7326843.1"/>
    </source>
</evidence>
<comment type="caution">
    <text evidence="2">The sequence shown here is derived from an EMBL/GenBank/DDBJ whole genome shotgun (WGS) entry which is preliminary data.</text>
</comment>
<feature type="transmembrane region" description="Helical" evidence="1">
    <location>
        <begin position="39"/>
        <end position="61"/>
    </location>
</feature>
<keyword evidence="1" id="KW-0472">Membrane</keyword>
<dbReference type="Proteomes" id="UP000620124">
    <property type="component" value="Unassembled WGS sequence"/>
</dbReference>
<evidence type="ECO:0000256" key="1">
    <source>
        <dbReference type="SAM" id="Phobius"/>
    </source>
</evidence>
<accession>A0A8H6TZ94</accession>
<evidence type="ECO:0000313" key="3">
    <source>
        <dbReference type="Proteomes" id="UP000620124"/>
    </source>
</evidence>
<proteinExistence type="predicted"/>
<protein>
    <submittedName>
        <fullName evidence="2">Uncharacterized protein</fullName>
    </submittedName>
</protein>
<keyword evidence="3" id="KW-1185">Reference proteome</keyword>
<dbReference type="AlphaFoldDB" id="A0A8H6TZ94"/>